<dbReference type="Gene3D" id="3.55.50.30">
    <property type="match status" value="1"/>
</dbReference>
<dbReference type="PANTHER" id="PTHR30273:SF2">
    <property type="entry name" value="PROTEIN FECR"/>
    <property type="match status" value="1"/>
</dbReference>
<dbReference type="Pfam" id="PF04773">
    <property type="entry name" value="FecR"/>
    <property type="match status" value="1"/>
</dbReference>
<keyword evidence="1" id="KW-0472">Membrane</keyword>
<dbReference type="InterPro" id="IPR006860">
    <property type="entry name" value="FecR"/>
</dbReference>
<dbReference type="Proteomes" id="UP001398556">
    <property type="component" value="Unassembled WGS sequence"/>
</dbReference>
<dbReference type="PANTHER" id="PTHR30273">
    <property type="entry name" value="PERIPLASMIC SIGNAL SENSOR AND SIGMA FACTOR ACTIVATOR FECR-RELATED"/>
    <property type="match status" value="1"/>
</dbReference>
<name>A0ABU9HQJ0_9FLAO</name>
<accession>A0ABU9HQJ0</accession>
<dbReference type="Pfam" id="PF16344">
    <property type="entry name" value="FecR_C"/>
    <property type="match status" value="1"/>
</dbReference>
<keyword evidence="5" id="KW-1185">Reference proteome</keyword>
<dbReference type="InterPro" id="IPR012373">
    <property type="entry name" value="Ferrdict_sens_TM"/>
</dbReference>
<gene>
    <name evidence="4" type="ORF">AAEO59_15290</name>
</gene>
<proteinExistence type="predicted"/>
<keyword evidence="1" id="KW-0812">Transmembrane</keyword>
<evidence type="ECO:0000256" key="1">
    <source>
        <dbReference type="SAM" id="Phobius"/>
    </source>
</evidence>
<dbReference type="EMBL" id="JBBYHU010000044">
    <property type="protein sequence ID" value="MEL1242419.1"/>
    <property type="molecule type" value="Genomic_DNA"/>
</dbReference>
<evidence type="ECO:0000313" key="4">
    <source>
        <dbReference type="EMBL" id="MEL1242419.1"/>
    </source>
</evidence>
<feature type="domain" description="Protein FecR C-terminal" evidence="3">
    <location>
        <begin position="293"/>
        <end position="362"/>
    </location>
</feature>
<dbReference type="InterPro" id="IPR032508">
    <property type="entry name" value="FecR_C"/>
</dbReference>
<sequence>MQEIIHKYLKNEASEQEVEMLFDWIESSEANKKYFIEIKKTWALTGLAKKTETKVVPLRTIQSKTAVYFRYAAMFLILLGIGSLVFNFNENSKEAKAKEILLELGDGQKEYVTKENQINLVDEKGNLIAKKDSTQIVYFGKVNDKDVKYNTLSIPYGKKFKVILSDGTQVTMNSGTVLRYPEQFGKNSNRKVYLTGEAFFEVTKDKKHPFIVNVNDVDIKVLGTKFNVSAYPEDLVVKSALVEGSIQFKEVKNESNAVILVPNQMVTWNKNAKKIAVSHVDTSFYTAWVNGEMVFRDTPFSEIAKIIERNYDVKIVNKSTELAKQSFTGAININESTVENILELLKRDTPFQYSITNNAITIINTP</sequence>
<comment type="caution">
    <text evidence="4">The sequence shown here is derived from an EMBL/GenBank/DDBJ whole genome shotgun (WGS) entry which is preliminary data.</text>
</comment>
<evidence type="ECO:0000313" key="5">
    <source>
        <dbReference type="Proteomes" id="UP001398556"/>
    </source>
</evidence>
<feature type="transmembrane region" description="Helical" evidence="1">
    <location>
        <begin position="68"/>
        <end position="88"/>
    </location>
</feature>
<reference evidence="4 5" key="1">
    <citation type="submission" date="2024-04" db="EMBL/GenBank/DDBJ databases">
        <title>Flavobacterium sp. DGU99 16S ribosomal RNA gene Genome sequencing and assembly.</title>
        <authorList>
            <person name="Park S."/>
        </authorList>
    </citation>
    <scope>NUCLEOTIDE SEQUENCE [LARGE SCALE GENOMIC DNA]</scope>
    <source>
        <strain evidence="4 5">DGU99</strain>
    </source>
</reference>
<evidence type="ECO:0000259" key="3">
    <source>
        <dbReference type="Pfam" id="PF16344"/>
    </source>
</evidence>
<evidence type="ECO:0000259" key="2">
    <source>
        <dbReference type="Pfam" id="PF04773"/>
    </source>
</evidence>
<dbReference type="RefSeq" id="WP_341701617.1">
    <property type="nucleotide sequence ID" value="NZ_JBBYHU010000044.1"/>
</dbReference>
<dbReference type="Gene3D" id="2.60.120.1440">
    <property type="match status" value="1"/>
</dbReference>
<organism evidence="4 5">
    <name type="scientific">Flavobacterium flavipallidum</name>
    <dbReference type="NCBI Taxonomy" id="3139140"/>
    <lineage>
        <taxon>Bacteria</taxon>
        <taxon>Pseudomonadati</taxon>
        <taxon>Bacteroidota</taxon>
        <taxon>Flavobacteriia</taxon>
        <taxon>Flavobacteriales</taxon>
        <taxon>Flavobacteriaceae</taxon>
        <taxon>Flavobacterium</taxon>
    </lineage>
</organism>
<feature type="domain" description="FecR protein" evidence="2">
    <location>
        <begin position="154"/>
        <end position="246"/>
    </location>
</feature>
<keyword evidence="1" id="KW-1133">Transmembrane helix</keyword>
<dbReference type="PIRSF" id="PIRSF018266">
    <property type="entry name" value="FecR"/>
    <property type="match status" value="1"/>
</dbReference>
<protein>
    <submittedName>
        <fullName evidence="4">FecR domain-containing protein</fullName>
    </submittedName>
</protein>